<dbReference type="EMBL" id="JBDIME010000024">
    <property type="protein sequence ID" value="MEN2792176.1"/>
    <property type="molecule type" value="Genomic_DNA"/>
</dbReference>
<evidence type="ECO:0000256" key="2">
    <source>
        <dbReference type="ARBA" id="ARBA00010973"/>
    </source>
</evidence>
<dbReference type="PROSITE" id="PS51677">
    <property type="entry name" value="NODB"/>
    <property type="match status" value="1"/>
</dbReference>
<accession>A0ABU9Y8Q9</accession>
<evidence type="ECO:0000256" key="3">
    <source>
        <dbReference type="ARBA" id="ARBA00020071"/>
    </source>
</evidence>
<dbReference type="InterPro" id="IPR002509">
    <property type="entry name" value="NODB_dom"/>
</dbReference>
<evidence type="ECO:0000256" key="5">
    <source>
        <dbReference type="ARBA" id="ARBA00022801"/>
    </source>
</evidence>
<proteinExistence type="inferred from homology"/>
<dbReference type="SUPFAM" id="SSF88713">
    <property type="entry name" value="Glycoside hydrolase/deacetylase"/>
    <property type="match status" value="1"/>
</dbReference>
<evidence type="ECO:0000313" key="9">
    <source>
        <dbReference type="EMBL" id="MEN2792176.1"/>
    </source>
</evidence>
<comment type="caution">
    <text evidence="9">The sequence shown here is derived from an EMBL/GenBank/DDBJ whole genome shotgun (WGS) entry which is preliminary data.</text>
</comment>
<evidence type="ECO:0000256" key="1">
    <source>
        <dbReference type="ARBA" id="ARBA00003236"/>
    </source>
</evidence>
<gene>
    <name evidence="9" type="ORF">ABC974_21275</name>
</gene>
<feature type="signal peptide" evidence="7">
    <location>
        <begin position="1"/>
        <end position="26"/>
    </location>
</feature>
<dbReference type="Proteomes" id="UP001419910">
    <property type="component" value="Unassembled WGS sequence"/>
</dbReference>
<evidence type="ECO:0000313" key="10">
    <source>
        <dbReference type="Proteomes" id="UP001419910"/>
    </source>
</evidence>
<evidence type="ECO:0000256" key="4">
    <source>
        <dbReference type="ARBA" id="ARBA00022723"/>
    </source>
</evidence>
<dbReference type="RefSeq" id="WP_343888100.1">
    <property type="nucleotide sequence ID" value="NZ_BAAAEH010000007.1"/>
</dbReference>
<dbReference type="Pfam" id="PF01522">
    <property type="entry name" value="Polysacc_deac_1"/>
    <property type="match status" value="1"/>
</dbReference>
<feature type="chain" id="PRO_5047025110" description="Chitooligosaccharide deacetylase" evidence="7">
    <location>
        <begin position="27"/>
        <end position="378"/>
    </location>
</feature>
<evidence type="ECO:0000256" key="7">
    <source>
        <dbReference type="SAM" id="SignalP"/>
    </source>
</evidence>
<dbReference type="InterPro" id="IPR011330">
    <property type="entry name" value="Glyco_hydro/deAcase_b/a-brl"/>
</dbReference>
<evidence type="ECO:0000256" key="6">
    <source>
        <dbReference type="ARBA" id="ARBA00032976"/>
    </source>
</evidence>
<comment type="similarity">
    <text evidence="2">Belongs to the polysaccharide deacetylase family.</text>
</comment>
<dbReference type="PANTHER" id="PTHR10587:SF133">
    <property type="entry name" value="CHITIN DEACETYLASE 1-RELATED"/>
    <property type="match status" value="1"/>
</dbReference>
<keyword evidence="5" id="KW-0378">Hydrolase</keyword>
<reference evidence="9 10" key="1">
    <citation type="submission" date="2024-05" db="EMBL/GenBank/DDBJ databases">
        <authorList>
            <person name="Liu Q."/>
            <person name="Xin Y.-H."/>
        </authorList>
    </citation>
    <scope>NUCLEOTIDE SEQUENCE [LARGE SCALE GENOMIC DNA]</scope>
    <source>
        <strain evidence="9 10">CGMCC 1.10181</strain>
    </source>
</reference>
<feature type="domain" description="NodB homology" evidence="8">
    <location>
        <begin position="42"/>
        <end position="266"/>
    </location>
</feature>
<organism evidence="9 10">
    <name type="scientific">Sphingomonas oligophenolica</name>
    <dbReference type="NCBI Taxonomy" id="301154"/>
    <lineage>
        <taxon>Bacteria</taxon>
        <taxon>Pseudomonadati</taxon>
        <taxon>Pseudomonadota</taxon>
        <taxon>Alphaproteobacteria</taxon>
        <taxon>Sphingomonadales</taxon>
        <taxon>Sphingomonadaceae</taxon>
        <taxon>Sphingomonas</taxon>
    </lineage>
</organism>
<dbReference type="Gene3D" id="3.20.20.370">
    <property type="entry name" value="Glycoside hydrolase/deacetylase"/>
    <property type="match status" value="1"/>
</dbReference>
<name>A0ABU9Y8Q9_9SPHN</name>
<evidence type="ECO:0000259" key="8">
    <source>
        <dbReference type="PROSITE" id="PS51677"/>
    </source>
</evidence>
<keyword evidence="4" id="KW-0479">Metal-binding</keyword>
<dbReference type="PANTHER" id="PTHR10587">
    <property type="entry name" value="GLYCOSYL TRANSFERASE-RELATED"/>
    <property type="match status" value="1"/>
</dbReference>
<protein>
    <recommendedName>
        <fullName evidence="3">Chitooligosaccharide deacetylase</fullName>
    </recommendedName>
    <alternativeName>
        <fullName evidence="6">Nodulation protein B</fullName>
    </alternativeName>
</protein>
<comment type="function">
    <text evidence="1">Is involved in generating a small heat-stable compound (Nod), an acylated oligomer of N-acetylglucosamine, that stimulates mitosis in various plant protoplasts.</text>
</comment>
<keyword evidence="7" id="KW-0732">Signal</keyword>
<sequence>MSALRSLLVLAALASFVLPIRGPVDAPRHQAPKAVRPPVAAKRIALTFDDVPRAPGAFYTKEERTTRLIAGLRDAGVAQVALFVNPGRIAAGDGAAERIAAYVAAGHVLGDHSFSHHDLSSMSADAFLADVDKAEAWLKGRPGYRPWFRFPGLNQGGRDQAKRRMVHDGLAARQLMVAGVTIDGSDWYMERLALDARQAGKPIDDDALRDLYVETMVQSADFSDALMRKAIGRPPAQVILLHETDLAARYIGALVDGLRRDGWVIVTADAAFADPIYHREPNVPSDNGTLSEAIAWEKGIAGPLWYERTDLKVAGALFEARVMHQPALAAMPAPKPVALLSRASARRWKCAARHGRWHRRCGEFAFTTGQSMHSGIAS</sequence>
<dbReference type="InterPro" id="IPR050248">
    <property type="entry name" value="Polysacc_deacetylase_ArnD"/>
</dbReference>
<keyword evidence="10" id="KW-1185">Reference proteome</keyword>